<keyword evidence="5" id="KW-1133">Transmembrane helix</keyword>
<dbReference type="PROSITE" id="PS50192">
    <property type="entry name" value="T_SNARE"/>
    <property type="match status" value="1"/>
</dbReference>
<evidence type="ECO:0000256" key="4">
    <source>
        <dbReference type="SAM" id="MobiDB-lite"/>
    </source>
</evidence>
<comment type="similarity">
    <text evidence="2">Belongs to the syntaxin family.</text>
</comment>
<dbReference type="EnsemblMetazoa" id="AALFPA23_009150.R12549">
    <property type="protein sequence ID" value="AALFPA23_009150.P12549"/>
    <property type="gene ID" value="AALFPA23_009150"/>
</dbReference>
<evidence type="ECO:0000256" key="1">
    <source>
        <dbReference type="ARBA" id="ARBA00004211"/>
    </source>
</evidence>
<keyword evidence="5" id="KW-0472">Membrane</keyword>
<feature type="compositionally biased region" description="Polar residues" evidence="4">
    <location>
        <begin position="160"/>
        <end position="176"/>
    </location>
</feature>
<feature type="transmembrane region" description="Helical" evidence="5">
    <location>
        <begin position="295"/>
        <end position="320"/>
    </location>
</feature>
<evidence type="ECO:0000259" key="6">
    <source>
        <dbReference type="PROSITE" id="PS50192"/>
    </source>
</evidence>
<name>A0ABM1YHB1_AEDAL</name>
<dbReference type="GeneID" id="109406849"/>
<dbReference type="InterPro" id="IPR000727">
    <property type="entry name" value="T_SNARE_dom"/>
</dbReference>
<feature type="coiled-coil region" evidence="3">
    <location>
        <begin position="84"/>
        <end position="111"/>
    </location>
</feature>
<dbReference type="PANTHER" id="PTHR19957:SF307">
    <property type="entry name" value="PROTEIN SSO1-RELATED"/>
    <property type="match status" value="1"/>
</dbReference>
<reference evidence="7" key="2">
    <citation type="submission" date="2025-05" db="UniProtKB">
        <authorList>
            <consortium name="EnsemblMetazoa"/>
        </authorList>
    </citation>
    <scope>IDENTIFICATION</scope>
    <source>
        <strain evidence="7">Foshan</strain>
    </source>
</reference>
<keyword evidence="3" id="KW-0175">Coiled coil</keyword>
<dbReference type="InterPro" id="IPR045242">
    <property type="entry name" value="Syntaxin"/>
</dbReference>
<dbReference type="PANTHER" id="PTHR19957">
    <property type="entry name" value="SYNTAXIN"/>
    <property type="match status" value="1"/>
</dbReference>
<evidence type="ECO:0000256" key="5">
    <source>
        <dbReference type="SAM" id="Phobius"/>
    </source>
</evidence>
<accession>A0ABM1YHB1</accession>
<evidence type="ECO:0000313" key="7">
    <source>
        <dbReference type="EnsemblMetazoa" id="AALFPA23_009150.P12549"/>
    </source>
</evidence>
<evidence type="ECO:0000313" key="8">
    <source>
        <dbReference type="Proteomes" id="UP000069940"/>
    </source>
</evidence>
<feature type="domain" description="T-SNARE coiled-coil homology" evidence="6">
    <location>
        <begin position="221"/>
        <end position="283"/>
    </location>
</feature>
<keyword evidence="8" id="KW-1185">Reference proteome</keyword>
<evidence type="ECO:0000256" key="2">
    <source>
        <dbReference type="ARBA" id="ARBA00009063"/>
    </source>
</evidence>
<protein>
    <recommendedName>
        <fullName evidence="6">t-SNARE coiled-coil homology domain-containing protein</fullName>
    </recommendedName>
</protein>
<dbReference type="InterPro" id="IPR010989">
    <property type="entry name" value="SNARE"/>
</dbReference>
<dbReference type="Gene3D" id="1.20.58.70">
    <property type="match status" value="1"/>
</dbReference>
<dbReference type="SUPFAM" id="SSF47661">
    <property type="entry name" value="t-snare proteins"/>
    <property type="match status" value="1"/>
</dbReference>
<proteinExistence type="inferred from homology"/>
<dbReference type="SMART" id="SM00397">
    <property type="entry name" value="t_SNARE"/>
    <property type="match status" value="1"/>
</dbReference>
<feature type="coiled-coil region" evidence="3">
    <location>
        <begin position="214"/>
        <end position="244"/>
    </location>
</feature>
<sequence length="325" mass="37167">MGRDRLNSLLKKREFLESLENLPQQHEYKTLLNQKQIIQDLSQFSKISHWIGDLQQNVLAIEEELTGQGSIKASQKLGDNATLCHKIFNAVKGLQADLENLRQQKDEESGEPRECGDLVSMVRSTQFENVKTAYFEAYWRFHSLVQNYEETVRKRRPVESSHQSLTSPSPCDTTQPTNPPDYDVLDSSQHPSRRHSLDEQFNLPKSATILIGEHETATETLQAVEERHEELQALERTLVDMRDLFVLFSTLVMEHGSMLNLAETKVQDAAQHVATAAADIKEAHYYYRKVGGRKWLCFDVTCGLLVLLAFLVAIAIYLAMKKFLF</sequence>
<keyword evidence="5" id="KW-0812">Transmembrane</keyword>
<dbReference type="Proteomes" id="UP000069940">
    <property type="component" value="Unassembled WGS sequence"/>
</dbReference>
<reference evidence="8" key="1">
    <citation type="journal article" date="2015" name="Proc. Natl. Acad. Sci. U.S.A.">
        <title>Genome sequence of the Asian Tiger mosquito, Aedes albopictus, reveals insights into its biology, genetics, and evolution.</title>
        <authorList>
            <person name="Chen X.G."/>
            <person name="Jiang X."/>
            <person name="Gu J."/>
            <person name="Xu M."/>
            <person name="Wu Y."/>
            <person name="Deng Y."/>
            <person name="Zhang C."/>
            <person name="Bonizzoni M."/>
            <person name="Dermauw W."/>
            <person name="Vontas J."/>
            <person name="Armbruster P."/>
            <person name="Huang X."/>
            <person name="Yang Y."/>
            <person name="Zhang H."/>
            <person name="He W."/>
            <person name="Peng H."/>
            <person name="Liu Y."/>
            <person name="Wu K."/>
            <person name="Chen J."/>
            <person name="Lirakis M."/>
            <person name="Topalis P."/>
            <person name="Van Leeuwen T."/>
            <person name="Hall A.B."/>
            <person name="Jiang X."/>
            <person name="Thorpe C."/>
            <person name="Mueller R.L."/>
            <person name="Sun C."/>
            <person name="Waterhouse R.M."/>
            <person name="Yan G."/>
            <person name="Tu Z.J."/>
            <person name="Fang X."/>
            <person name="James A.A."/>
        </authorList>
    </citation>
    <scope>NUCLEOTIDE SEQUENCE [LARGE SCALE GENOMIC DNA]</scope>
    <source>
        <strain evidence="8">Foshan</strain>
    </source>
</reference>
<evidence type="ECO:0000256" key="3">
    <source>
        <dbReference type="SAM" id="Coils"/>
    </source>
</evidence>
<feature type="region of interest" description="Disordered" evidence="4">
    <location>
        <begin position="155"/>
        <end position="199"/>
    </location>
</feature>
<dbReference type="RefSeq" id="XP_019535390.3">
    <property type="nucleotide sequence ID" value="XM_019679845.3"/>
</dbReference>
<organism evidence="7 8">
    <name type="scientific">Aedes albopictus</name>
    <name type="common">Asian tiger mosquito</name>
    <name type="synonym">Stegomyia albopicta</name>
    <dbReference type="NCBI Taxonomy" id="7160"/>
    <lineage>
        <taxon>Eukaryota</taxon>
        <taxon>Metazoa</taxon>
        <taxon>Ecdysozoa</taxon>
        <taxon>Arthropoda</taxon>
        <taxon>Hexapoda</taxon>
        <taxon>Insecta</taxon>
        <taxon>Pterygota</taxon>
        <taxon>Neoptera</taxon>
        <taxon>Endopterygota</taxon>
        <taxon>Diptera</taxon>
        <taxon>Nematocera</taxon>
        <taxon>Culicoidea</taxon>
        <taxon>Culicidae</taxon>
        <taxon>Culicinae</taxon>
        <taxon>Aedini</taxon>
        <taxon>Aedes</taxon>
        <taxon>Stegomyia</taxon>
    </lineage>
</organism>
<comment type="subcellular location">
    <subcellularLocation>
        <location evidence="1">Membrane</location>
        <topology evidence="1">Single-pass type IV membrane protein</topology>
    </subcellularLocation>
</comment>